<feature type="compositionally biased region" description="Basic and acidic residues" evidence="1">
    <location>
        <begin position="292"/>
        <end position="305"/>
    </location>
</feature>
<keyword evidence="3" id="KW-1185">Reference proteome</keyword>
<dbReference type="AlphaFoldDB" id="A0A167EH37"/>
<dbReference type="EMBL" id="AZHA01000011">
    <property type="protein sequence ID" value="OAA43922.1"/>
    <property type="molecule type" value="Genomic_DNA"/>
</dbReference>
<accession>A0A167EH37</accession>
<reference evidence="2 3" key="1">
    <citation type="journal article" date="2016" name="Genome Biol. Evol.">
        <title>Divergent and convergent evolution of fungal pathogenicity.</title>
        <authorList>
            <person name="Shang Y."/>
            <person name="Xiao G."/>
            <person name="Zheng P."/>
            <person name="Cen K."/>
            <person name="Zhan S."/>
            <person name="Wang C."/>
        </authorList>
    </citation>
    <scope>NUCLEOTIDE SEQUENCE [LARGE SCALE GENOMIC DNA]</scope>
    <source>
        <strain evidence="2 3">RCEF 3172</strain>
    </source>
</reference>
<protein>
    <submittedName>
        <fullName evidence="2">Uncharacterized protein</fullName>
    </submittedName>
</protein>
<sequence>MDQQEDQGSGPEQYRIALLEARIDSLDVLLDFLLWLHRGLSENAEIGSDPTAEILMFLDEWRLQHGREFAERRITEEQLLSHYRTIDDMLRDVDQRLNKLQPSLDQATLRSFFVDEFRIIFDSVASYVWNLKRQLGLLRADMGTVPASEVPSTGSNAAQSPERPAAYVDVFDFAEIPIDRPVDMGAFIIDHPMVMHVSEVDKLREAAYSAILERGDKEQARNYVRHVIVLRYATHTETVSGLHRLLMAITTDSPDPGPLSQSRLDFERDVERELNGIDRAVWNDMEAAAAEAAHHARSEQPHLQEHTAVTESGREEADEDEQGRQDVFDASSRAIEEALLSSSPVEEPHARGDEGP</sequence>
<dbReference type="Proteomes" id="UP000076863">
    <property type="component" value="Unassembled WGS sequence"/>
</dbReference>
<name>A0A167EH37_9HYPO</name>
<evidence type="ECO:0000313" key="3">
    <source>
        <dbReference type="Proteomes" id="UP000076863"/>
    </source>
</evidence>
<proteinExistence type="predicted"/>
<gene>
    <name evidence="2" type="ORF">BBO_04278</name>
</gene>
<dbReference type="OrthoDB" id="10426174at2759"/>
<evidence type="ECO:0000313" key="2">
    <source>
        <dbReference type="EMBL" id="OAA43922.1"/>
    </source>
</evidence>
<comment type="caution">
    <text evidence="2">The sequence shown here is derived from an EMBL/GenBank/DDBJ whole genome shotgun (WGS) entry which is preliminary data.</text>
</comment>
<evidence type="ECO:0000256" key="1">
    <source>
        <dbReference type="SAM" id="MobiDB-lite"/>
    </source>
</evidence>
<organism evidence="2 3">
    <name type="scientific">Beauveria brongniartii RCEF 3172</name>
    <dbReference type="NCBI Taxonomy" id="1081107"/>
    <lineage>
        <taxon>Eukaryota</taxon>
        <taxon>Fungi</taxon>
        <taxon>Dikarya</taxon>
        <taxon>Ascomycota</taxon>
        <taxon>Pezizomycotina</taxon>
        <taxon>Sordariomycetes</taxon>
        <taxon>Hypocreomycetidae</taxon>
        <taxon>Hypocreales</taxon>
        <taxon>Cordycipitaceae</taxon>
        <taxon>Beauveria</taxon>
        <taxon>Beauveria brongniartii</taxon>
    </lineage>
</organism>
<feature type="region of interest" description="Disordered" evidence="1">
    <location>
        <begin position="290"/>
        <end position="327"/>
    </location>
</feature>